<evidence type="ECO:0000256" key="6">
    <source>
        <dbReference type="ARBA" id="ARBA00023239"/>
    </source>
</evidence>
<dbReference type="InterPro" id="IPR051166">
    <property type="entry name" value="Threonine_Synthase"/>
</dbReference>
<dbReference type="EC" id="4.2.3.1" evidence="9"/>
<dbReference type="SUPFAM" id="SSF53686">
    <property type="entry name" value="Tryptophan synthase beta subunit-like PLP-dependent enzymes"/>
    <property type="match status" value="1"/>
</dbReference>
<evidence type="ECO:0000256" key="2">
    <source>
        <dbReference type="ARBA" id="ARBA00005517"/>
    </source>
</evidence>
<comment type="catalytic activity">
    <reaction evidence="8">
        <text>O-phospho-L-homoserine + H2O = L-threonine + phosphate</text>
        <dbReference type="Rhea" id="RHEA:10840"/>
        <dbReference type="ChEBI" id="CHEBI:15377"/>
        <dbReference type="ChEBI" id="CHEBI:43474"/>
        <dbReference type="ChEBI" id="CHEBI:57590"/>
        <dbReference type="ChEBI" id="CHEBI:57926"/>
        <dbReference type="EC" id="4.2.3.1"/>
    </reaction>
</comment>
<keyword evidence="4" id="KW-0028">Amino-acid biosynthesis</keyword>
<comment type="cofactor">
    <cofactor evidence="1">
        <name>pyridoxal 5'-phosphate</name>
        <dbReference type="ChEBI" id="CHEBI:597326"/>
    </cofactor>
</comment>
<evidence type="ECO:0000256" key="7">
    <source>
        <dbReference type="ARBA" id="ARBA00029440"/>
    </source>
</evidence>
<evidence type="ECO:0000256" key="5">
    <source>
        <dbReference type="ARBA" id="ARBA00022898"/>
    </source>
</evidence>
<protein>
    <recommendedName>
        <fullName evidence="3 9">Threonine synthase</fullName>
        <ecNumber evidence="9">4.2.3.1</ecNumber>
    </recommendedName>
</protein>
<dbReference type="InterPro" id="IPR000634">
    <property type="entry name" value="Ser/Thr_deHydtase_PyrdxlP-BS"/>
</dbReference>
<organism evidence="11 12">
    <name type="scientific">Rhizobium halophytocola</name>
    <dbReference type="NCBI Taxonomy" id="735519"/>
    <lineage>
        <taxon>Bacteria</taxon>
        <taxon>Pseudomonadati</taxon>
        <taxon>Pseudomonadota</taxon>
        <taxon>Alphaproteobacteria</taxon>
        <taxon>Hyphomicrobiales</taxon>
        <taxon>Rhizobiaceae</taxon>
        <taxon>Rhizobium/Agrobacterium group</taxon>
        <taxon>Rhizobium</taxon>
    </lineage>
</organism>
<keyword evidence="12" id="KW-1185">Reference proteome</keyword>
<comment type="similarity">
    <text evidence="2">Belongs to the threonine synthase family.</text>
</comment>
<evidence type="ECO:0000313" key="11">
    <source>
        <dbReference type="EMBL" id="MBP1850286.1"/>
    </source>
</evidence>
<dbReference type="InterPro" id="IPR029144">
    <property type="entry name" value="Thr_synth_N"/>
</dbReference>
<dbReference type="EMBL" id="JAGGJU010000004">
    <property type="protein sequence ID" value="MBP1850286.1"/>
    <property type="molecule type" value="Genomic_DNA"/>
</dbReference>
<evidence type="ECO:0000256" key="8">
    <source>
        <dbReference type="ARBA" id="ARBA00049144"/>
    </source>
</evidence>
<keyword evidence="5" id="KW-0663">Pyridoxal phosphate</keyword>
<reference evidence="11 12" key="1">
    <citation type="submission" date="2021-03" db="EMBL/GenBank/DDBJ databases">
        <title>Genomic Encyclopedia of Type Strains, Phase IV (KMG-IV): sequencing the most valuable type-strain genomes for metagenomic binning, comparative biology and taxonomic classification.</title>
        <authorList>
            <person name="Goeker M."/>
        </authorList>
    </citation>
    <scope>NUCLEOTIDE SEQUENCE [LARGE SCALE GENOMIC DNA]</scope>
    <source>
        <strain evidence="11 12">DSM 21600</strain>
    </source>
</reference>
<comment type="pathway">
    <text evidence="7">Amino-acid biosynthesis.</text>
</comment>
<feature type="domain" description="Threonine synthase N-terminal" evidence="10">
    <location>
        <begin position="2"/>
        <end position="80"/>
    </location>
</feature>
<dbReference type="Gene3D" id="3.40.50.1100">
    <property type="match status" value="2"/>
</dbReference>
<keyword evidence="6 11" id="KW-0456">Lyase</keyword>
<evidence type="ECO:0000256" key="9">
    <source>
        <dbReference type="NCBIfam" id="TIGR00260"/>
    </source>
</evidence>
<dbReference type="InterPro" id="IPR004450">
    <property type="entry name" value="Thr_synthase-like"/>
</dbReference>
<evidence type="ECO:0000256" key="1">
    <source>
        <dbReference type="ARBA" id="ARBA00001933"/>
    </source>
</evidence>
<sequence length="464" mass="50993">MEYISTRGEAPSLGFCDALLAGLARDGGLYLPKTWPKLSKKEIKALRGRSYQEIAFEVLYPFIGDEIGRDAFKAMIEDAYGTFRHPAVAPLVQTGANSFVLELFHGTTLAFKDVAMQLLARLMDHVLAERGERATIVGATSGDTGGAAIDAFAGSERTDVFIFFPHEKVSPVQQRQMTTHLSDNVHAVAVRGNFDDCQNLVKEMFNDAAFRDRLKISGVNSINWARIMAQVVYYFTAALSLGAPDRKVSFTVPTGNFGDIFAGYVAKQMGLPIDRLVIATNDNDILARTLKTGRYEMKGVKATTSPSMDIQISSNFERLLFEAYDRDPAAVRSAMADLKQSGAFDIKESALKAMRKNFRAGRATEKQVAETIREMLSKTGYLIDPHTACGVLVAKKHEKANTPMITLATAHPAKFPAAVKSACGIDPELPPWLSELMQMEERFTVLDAELKAVETFVGDKARAR</sequence>
<evidence type="ECO:0000259" key="10">
    <source>
        <dbReference type="Pfam" id="PF14821"/>
    </source>
</evidence>
<dbReference type="PROSITE" id="PS00165">
    <property type="entry name" value="DEHYDRATASE_SER_THR"/>
    <property type="match status" value="1"/>
</dbReference>
<dbReference type="Proteomes" id="UP000759443">
    <property type="component" value="Unassembled WGS sequence"/>
</dbReference>
<dbReference type="PANTHER" id="PTHR42690">
    <property type="entry name" value="THREONINE SYNTHASE FAMILY MEMBER"/>
    <property type="match status" value="1"/>
</dbReference>
<dbReference type="Pfam" id="PF14821">
    <property type="entry name" value="Thr_synth_N"/>
    <property type="match status" value="1"/>
</dbReference>
<dbReference type="Gene3D" id="3.90.1380.10">
    <property type="entry name" value="Threonine synthase, N-terminal domain"/>
    <property type="match status" value="1"/>
</dbReference>
<dbReference type="NCBIfam" id="TIGR00260">
    <property type="entry name" value="thrC"/>
    <property type="match status" value="1"/>
</dbReference>
<gene>
    <name evidence="11" type="ORF">J2Z17_001720</name>
</gene>
<name>A0ABS4DX65_9HYPH</name>
<dbReference type="GO" id="GO:0004795">
    <property type="term" value="F:threonine synthase activity"/>
    <property type="evidence" value="ECO:0007669"/>
    <property type="project" value="UniProtKB-EC"/>
</dbReference>
<evidence type="ECO:0000256" key="3">
    <source>
        <dbReference type="ARBA" id="ARBA00018679"/>
    </source>
</evidence>
<dbReference type="InterPro" id="IPR036052">
    <property type="entry name" value="TrpB-like_PALP_sf"/>
</dbReference>
<dbReference type="CDD" id="cd01560">
    <property type="entry name" value="Thr-synth_2"/>
    <property type="match status" value="1"/>
</dbReference>
<accession>A0ABS4DX65</accession>
<proteinExistence type="inferred from homology"/>
<dbReference type="Pfam" id="PF24857">
    <property type="entry name" value="THR4_C"/>
    <property type="match status" value="1"/>
</dbReference>
<evidence type="ECO:0000313" key="12">
    <source>
        <dbReference type="Proteomes" id="UP000759443"/>
    </source>
</evidence>
<comment type="caution">
    <text evidence="11">The sequence shown here is derived from an EMBL/GenBank/DDBJ whole genome shotgun (WGS) entry which is preliminary data.</text>
</comment>
<evidence type="ECO:0000256" key="4">
    <source>
        <dbReference type="ARBA" id="ARBA00022605"/>
    </source>
</evidence>
<dbReference type="RefSeq" id="WP_209943909.1">
    <property type="nucleotide sequence ID" value="NZ_JAGGJU010000004.1"/>
</dbReference>
<dbReference type="InterPro" id="IPR037158">
    <property type="entry name" value="Thr_synth_N_sf"/>
</dbReference>
<dbReference type="PANTHER" id="PTHR42690:SF1">
    <property type="entry name" value="THREONINE SYNTHASE-LIKE 2"/>
    <property type="match status" value="1"/>
</dbReference>